<dbReference type="InterPro" id="IPR009057">
    <property type="entry name" value="Homeodomain-like_sf"/>
</dbReference>
<sequence>MAAMNTPAPAGKPAPPGRPKDMAKRASILTAASKLFVQHGYGGVSMDQIAAEAGVSKLTVYSHYGDKDSLFAAAVQAHCERGMPTELFVPAPNVPLRVRLSEIAHAFLAMVMTPEAIAGHRVLCSPHVASSNLPKMIWDAGPKRINDAFTALLMRRIEAGELEINEPARAAGHFFTLLKGELHAQAVLGNYCGAGNTQDGNLDAHIESVVDLFLRAYAKA</sequence>
<dbReference type="Proteomes" id="UP001430290">
    <property type="component" value="Unassembled WGS sequence"/>
</dbReference>
<feature type="domain" description="HTH tetR-type" evidence="4">
    <location>
        <begin position="22"/>
        <end position="82"/>
    </location>
</feature>
<dbReference type="EMBL" id="JAIQDJ010000004">
    <property type="protein sequence ID" value="MBZ4186441.1"/>
    <property type="molecule type" value="Genomic_DNA"/>
</dbReference>
<keyword evidence="6" id="KW-1185">Reference proteome</keyword>
<accession>A0ABS7TEZ3</accession>
<comment type="caution">
    <text evidence="5">The sequence shown here is derived from an EMBL/GenBank/DDBJ whole genome shotgun (WGS) entry which is preliminary data.</text>
</comment>
<dbReference type="SUPFAM" id="SSF46689">
    <property type="entry name" value="Homeodomain-like"/>
    <property type="match status" value="1"/>
</dbReference>
<name>A0ABS7TEZ3_9GAMM</name>
<dbReference type="PROSITE" id="PS50977">
    <property type="entry name" value="HTH_TETR_2"/>
    <property type="match status" value="1"/>
</dbReference>
<dbReference type="Pfam" id="PF14246">
    <property type="entry name" value="TetR_C_7"/>
    <property type="match status" value="1"/>
</dbReference>
<dbReference type="PANTHER" id="PTHR30055">
    <property type="entry name" value="HTH-TYPE TRANSCRIPTIONAL REGULATOR RUTR"/>
    <property type="match status" value="1"/>
</dbReference>
<dbReference type="PANTHER" id="PTHR30055:SF146">
    <property type="entry name" value="HTH-TYPE TRANSCRIPTIONAL DUAL REGULATOR CECR"/>
    <property type="match status" value="1"/>
</dbReference>
<dbReference type="InterPro" id="IPR050109">
    <property type="entry name" value="HTH-type_TetR-like_transc_reg"/>
</dbReference>
<dbReference type="Gene3D" id="1.10.10.60">
    <property type="entry name" value="Homeodomain-like"/>
    <property type="match status" value="1"/>
</dbReference>
<dbReference type="Pfam" id="PF00440">
    <property type="entry name" value="TetR_N"/>
    <property type="match status" value="1"/>
</dbReference>
<feature type="region of interest" description="Disordered" evidence="3">
    <location>
        <begin position="1"/>
        <end position="22"/>
    </location>
</feature>
<gene>
    <name evidence="5" type="ORF">K7B09_08905</name>
</gene>
<evidence type="ECO:0000259" key="4">
    <source>
        <dbReference type="PROSITE" id="PS50977"/>
    </source>
</evidence>
<dbReference type="PRINTS" id="PR00455">
    <property type="entry name" value="HTHTETR"/>
</dbReference>
<evidence type="ECO:0000313" key="5">
    <source>
        <dbReference type="EMBL" id="MBZ4186441.1"/>
    </source>
</evidence>
<dbReference type="InterPro" id="IPR039536">
    <property type="entry name" value="TetR_C_Proteobacteria"/>
</dbReference>
<keyword evidence="1 2" id="KW-0238">DNA-binding</keyword>
<protein>
    <submittedName>
        <fullName evidence="5">TetR/AcrR family transcriptional regulator</fullName>
    </submittedName>
</protein>
<evidence type="ECO:0000256" key="3">
    <source>
        <dbReference type="SAM" id="MobiDB-lite"/>
    </source>
</evidence>
<reference evidence="5" key="1">
    <citation type="submission" date="2021-09" db="EMBL/GenBank/DDBJ databases">
        <authorList>
            <person name="Wu T."/>
            <person name="Guo S.Z."/>
        </authorList>
    </citation>
    <scope>NUCLEOTIDE SEQUENCE</scope>
    <source>
        <strain evidence="5">RSS-23</strain>
    </source>
</reference>
<dbReference type="InterPro" id="IPR001647">
    <property type="entry name" value="HTH_TetR"/>
</dbReference>
<dbReference type="Gene3D" id="1.10.357.10">
    <property type="entry name" value="Tetracycline Repressor, domain 2"/>
    <property type="match status" value="1"/>
</dbReference>
<dbReference type="RefSeq" id="WP_347246914.1">
    <property type="nucleotide sequence ID" value="NZ_JAIQDJ010000004.1"/>
</dbReference>
<proteinExistence type="predicted"/>
<organism evidence="5 6">
    <name type="scientific">Thermomonas beijingensis</name>
    <dbReference type="NCBI Taxonomy" id="2872701"/>
    <lineage>
        <taxon>Bacteria</taxon>
        <taxon>Pseudomonadati</taxon>
        <taxon>Pseudomonadota</taxon>
        <taxon>Gammaproteobacteria</taxon>
        <taxon>Lysobacterales</taxon>
        <taxon>Lysobacteraceae</taxon>
        <taxon>Thermomonas</taxon>
    </lineage>
</organism>
<feature type="DNA-binding region" description="H-T-H motif" evidence="2">
    <location>
        <begin position="45"/>
        <end position="64"/>
    </location>
</feature>
<evidence type="ECO:0000256" key="1">
    <source>
        <dbReference type="ARBA" id="ARBA00023125"/>
    </source>
</evidence>
<evidence type="ECO:0000313" key="6">
    <source>
        <dbReference type="Proteomes" id="UP001430290"/>
    </source>
</evidence>
<evidence type="ECO:0000256" key="2">
    <source>
        <dbReference type="PROSITE-ProRule" id="PRU00335"/>
    </source>
</evidence>